<accession>A0A4R6YJ74</accession>
<comment type="similarity">
    <text evidence="1">Belongs to the C/M/P thioester hydrolase family.</text>
</comment>
<evidence type="ECO:0000256" key="3">
    <source>
        <dbReference type="ARBA" id="ARBA00022801"/>
    </source>
</evidence>
<evidence type="ECO:0000256" key="6">
    <source>
        <dbReference type="ARBA" id="ARBA00050943"/>
    </source>
</evidence>
<comment type="caution">
    <text evidence="11">The sequence shown here is derived from an EMBL/GenBank/DDBJ whole genome shotgun (WGS) entry which is preliminary data.</text>
</comment>
<dbReference type="EC" id="3.1.2.20" evidence="5"/>
<dbReference type="InterPro" id="IPR025652">
    <property type="entry name" value="TesB_C"/>
</dbReference>
<dbReference type="AlphaFoldDB" id="A0A4R6YJ74"/>
<dbReference type="EMBL" id="SNZF01000003">
    <property type="protein sequence ID" value="TDR37102.1"/>
    <property type="molecule type" value="Genomic_DNA"/>
</dbReference>
<evidence type="ECO:0000256" key="7">
    <source>
        <dbReference type="ARBA" id="ARBA00071120"/>
    </source>
</evidence>
<evidence type="ECO:0000256" key="1">
    <source>
        <dbReference type="ARBA" id="ARBA00006538"/>
    </source>
</evidence>
<comment type="catalytic activity">
    <reaction evidence="6">
        <text>a fatty acyl-CoA + H2O = a fatty acid + CoA + H(+)</text>
        <dbReference type="Rhea" id="RHEA:16781"/>
        <dbReference type="ChEBI" id="CHEBI:15377"/>
        <dbReference type="ChEBI" id="CHEBI:15378"/>
        <dbReference type="ChEBI" id="CHEBI:28868"/>
        <dbReference type="ChEBI" id="CHEBI:57287"/>
        <dbReference type="ChEBI" id="CHEBI:77636"/>
        <dbReference type="EC" id="3.1.2.20"/>
    </reaction>
    <physiologicalReaction direction="left-to-right" evidence="6">
        <dbReference type="Rhea" id="RHEA:16782"/>
    </physiologicalReaction>
</comment>
<dbReference type="PANTHER" id="PTHR11066">
    <property type="entry name" value="ACYL-COA THIOESTERASE"/>
    <property type="match status" value="1"/>
</dbReference>
<dbReference type="InterPro" id="IPR029069">
    <property type="entry name" value="HotDog_dom_sf"/>
</dbReference>
<feature type="domain" description="Acyl-CoA thioesterase-like N-terminal HotDog" evidence="10">
    <location>
        <begin position="46"/>
        <end position="126"/>
    </location>
</feature>
<dbReference type="CDD" id="cd03445">
    <property type="entry name" value="Thioesterase_II_repeat2"/>
    <property type="match status" value="1"/>
</dbReference>
<keyword evidence="4" id="KW-0443">Lipid metabolism</keyword>
<dbReference type="Gene3D" id="2.40.160.210">
    <property type="entry name" value="Acyl-CoA thioesterase, double hotdog domain"/>
    <property type="match status" value="1"/>
</dbReference>
<evidence type="ECO:0000313" key="11">
    <source>
        <dbReference type="EMBL" id="TDR37102.1"/>
    </source>
</evidence>
<dbReference type="Pfam" id="PF13622">
    <property type="entry name" value="4HBT_3"/>
    <property type="match status" value="1"/>
</dbReference>
<proteinExistence type="inferred from homology"/>
<name>A0A4R6YJ74_9HYPH</name>
<evidence type="ECO:0000256" key="8">
    <source>
        <dbReference type="ARBA" id="ARBA00079653"/>
    </source>
</evidence>
<evidence type="ECO:0000259" key="9">
    <source>
        <dbReference type="Pfam" id="PF02551"/>
    </source>
</evidence>
<dbReference type="GO" id="GO:0047617">
    <property type="term" value="F:fatty acyl-CoA hydrolase activity"/>
    <property type="evidence" value="ECO:0007669"/>
    <property type="project" value="UniProtKB-EC"/>
</dbReference>
<dbReference type="SUPFAM" id="SSF54637">
    <property type="entry name" value="Thioesterase/thiol ester dehydrase-isomerase"/>
    <property type="match status" value="2"/>
</dbReference>
<sequence>MPILSDITGHDKAGDQTMTTAMDELLSILDLERLEHNLFRGRSPESDWQRVFGGQTIAQALVAAQRTVEPDRHAHSLHGYFMRAGDTKLPIVYEVDRIRDGGSFTTRRVVATQHGHAIFSLEASFQKDEEGLEHQVPMPLDVPEPDSLMSQQELIGRFGDSVPEGISRYWQRPRPVEMKPVMLKHYTSREKLEPMQNIWIRTTGPVPDDRAVQSAVLAYLSDMTLLDTSTFAHGRAVFDPDIQAASLDHAMWFHRQNPLDDWILYTQDSPSTQGGRGFTRGALFARDGTLIASVAQEGLIRLRR</sequence>
<dbReference type="GO" id="GO:0006637">
    <property type="term" value="P:acyl-CoA metabolic process"/>
    <property type="evidence" value="ECO:0007669"/>
    <property type="project" value="InterPro"/>
</dbReference>
<dbReference type="InterPro" id="IPR003703">
    <property type="entry name" value="Acyl_CoA_thio"/>
</dbReference>
<evidence type="ECO:0000256" key="2">
    <source>
        <dbReference type="ARBA" id="ARBA00011881"/>
    </source>
</evidence>
<evidence type="ECO:0000256" key="5">
    <source>
        <dbReference type="ARBA" id="ARBA00038894"/>
    </source>
</evidence>
<evidence type="ECO:0000256" key="4">
    <source>
        <dbReference type="ARBA" id="ARBA00023098"/>
    </source>
</evidence>
<dbReference type="FunFam" id="2.40.160.210:FF:000001">
    <property type="entry name" value="Acyl-CoA thioesterase II"/>
    <property type="match status" value="1"/>
</dbReference>
<dbReference type="Pfam" id="PF02551">
    <property type="entry name" value="Acyl_CoA_thio"/>
    <property type="match status" value="1"/>
</dbReference>
<organism evidence="11 12">
    <name type="scientific">Aquamicrobium defluvii</name>
    <dbReference type="NCBI Taxonomy" id="69279"/>
    <lineage>
        <taxon>Bacteria</taxon>
        <taxon>Pseudomonadati</taxon>
        <taxon>Pseudomonadota</taxon>
        <taxon>Alphaproteobacteria</taxon>
        <taxon>Hyphomicrobiales</taxon>
        <taxon>Phyllobacteriaceae</taxon>
        <taxon>Aquamicrobium</taxon>
    </lineage>
</organism>
<reference evidence="11 12" key="1">
    <citation type="submission" date="2019-03" db="EMBL/GenBank/DDBJ databases">
        <title>Genomic Encyclopedia of Type Strains, Phase IV (KMG-IV): sequencing the most valuable type-strain genomes for metagenomic binning, comparative biology and taxonomic classification.</title>
        <authorList>
            <person name="Goeker M."/>
        </authorList>
    </citation>
    <scope>NUCLEOTIDE SEQUENCE [LARGE SCALE GENOMIC DNA]</scope>
    <source>
        <strain evidence="11 12">DSM 11603</strain>
    </source>
</reference>
<dbReference type="CDD" id="cd03444">
    <property type="entry name" value="Thioesterase_II_repeat1"/>
    <property type="match status" value="1"/>
</dbReference>
<dbReference type="Proteomes" id="UP000294958">
    <property type="component" value="Unassembled WGS sequence"/>
</dbReference>
<dbReference type="InterPro" id="IPR049449">
    <property type="entry name" value="TesB_ACOT8-like_N"/>
</dbReference>
<evidence type="ECO:0000313" key="12">
    <source>
        <dbReference type="Proteomes" id="UP000294958"/>
    </source>
</evidence>
<evidence type="ECO:0000259" key="10">
    <source>
        <dbReference type="Pfam" id="PF13622"/>
    </source>
</evidence>
<dbReference type="InterPro" id="IPR042171">
    <property type="entry name" value="Acyl-CoA_hotdog"/>
</dbReference>
<protein>
    <recommendedName>
        <fullName evidence="7">Acyl-CoA thioesterase 2</fullName>
        <ecNumber evidence="5">3.1.2.20</ecNumber>
    </recommendedName>
    <alternativeName>
        <fullName evidence="8">Thioesterase II</fullName>
    </alternativeName>
</protein>
<dbReference type="GO" id="GO:0009062">
    <property type="term" value="P:fatty acid catabolic process"/>
    <property type="evidence" value="ECO:0007669"/>
    <property type="project" value="TreeGrafter"/>
</dbReference>
<comment type="subunit">
    <text evidence="2">Homotetramer.</text>
</comment>
<keyword evidence="3" id="KW-0378">Hydrolase</keyword>
<keyword evidence="12" id="KW-1185">Reference proteome</keyword>
<feature type="domain" description="Acyl-CoA thioesterase 2 C-terminal" evidence="9">
    <location>
        <begin position="174"/>
        <end position="299"/>
    </location>
</feature>
<dbReference type="PANTHER" id="PTHR11066:SF34">
    <property type="entry name" value="ACYL-COENZYME A THIOESTERASE 8"/>
    <property type="match status" value="1"/>
</dbReference>
<gene>
    <name evidence="11" type="ORF">DES43_10327</name>
</gene>